<dbReference type="InterPro" id="IPR026891">
    <property type="entry name" value="Fn3-like"/>
</dbReference>
<protein>
    <recommendedName>
        <fullName evidence="3">beta-glucosidase</fullName>
        <ecNumber evidence="3">3.2.1.21</ecNumber>
    </recommendedName>
</protein>
<gene>
    <name evidence="9" type="ORF">BSZ37_08210</name>
</gene>
<dbReference type="InterPro" id="IPR036881">
    <property type="entry name" value="Glyco_hydro_3_C_sf"/>
</dbReference>
<dbReference type="Pfam" id="PF14310">
    <property type="entry name" value="Fn3-like"/>
    <property type="match status" value="1"/>
</dbReference>
<dbReference type="Pfam" id="PF01915">
    <property type="entry name" value="Glyco_hydro_3_C"/>
    <property type="match status" value="1"/>
</dbReference>
<evidence type="ECO:0000256" key="5">
    <source>
        <dbReference type="ARBA" id="ARBA00022801"/>
    </source>
</evidence>
<dbReference type="FunFam" id="2.60.40.10:FF:000495">
    <property type="entry name" value="Periplasmic beta-glucosidase"/>
    <property type="match status" value="1"/>
</dbReference>
<feature type="chain" id="PRO_5012763733" description="beta-glucosidase" evidence="7">
    <location>
        <begin position="22"/>
        <end position="775"/>
    </location>
</feature>
<dbReference type="PRINTS" id="PR00133">
    <property type="entry name" value="GLHYDRLASE3"/>
</dbReference>
<dbReference type="Proteomes" id="UP000216339">
    <property type="component" value="Unassembled WGS sequence"/>
</dbReference>
<proteinExistence type="inferred from homology"/>
<dbReference type="Gene3D" id="3.40.50.1700">
    <property type="entry name" value="Glycoside hydrolase family 3 C-terminal domain"/>
    <property type="match status" value="1"/>
</dbReference>
<reference evidence="9 10" key="1">
    <citation type="submission" date="2016-11" db="EMBL/GenBank/DDBJ databases">
        <title>Study of marine rhodopsin-containing bacteria.</title>
        <authorList>
            <person name="Yoshizawa S."/>
            <person name="Kumagai Y."/>
            <person name="Kogure K."/>
        </authorList>
    </citation>
    <scope>NUCLEOTIDE SEQUENCE [LARGE SCALE GENOMIC DNA]</scope>
    <source>
        <strain evidence="9 10">SAORIC-28</strain>
    </source>
</reference>
<dbReference type="AlphaFoldDB" id="A0A271IYU7"/>
<evidence type="ECO:0000259" key="8">
    <source>
        <dbReference type="SMART" id="SM01217"/>
    </source>
</evidence>
<keyword evidence="6" id="KW-0326">Glycosidase</keyword>
<dbReference type="EMBL" id="MQWD01000001">
    <property type="protein sequence ID" value="PAP76426.1"/>
    <property type="molecule type" value="Genomic_DNA"/>
</dbReference>
<dbReference type="Pfam" id="PF00933">
    <property type="entry name" value="Glyco_hydro_3"/>
    <property type="match status" value="1"/>
</dbReference>
<organism evidence="9 10">
    <name type="scientific">Rubrivirga marina</name>
    <dbReference type="NCBI Taxonomy" id="1196024"/>
    <lineage>
        <taxon>Bacteria</taxon>
        <taxon>Pseudomonadati</taxon>
        <taxon>Rhodothermota</taxon>
        <taxon>Rhodothermia</taxon>
        <taxon>Rhodothermales</taxon>
        <taxon>Rubricoccaceae</taxon>
        <taxon>Rubrivirga</taxon>
    </lineage>
</organism>
<dbReference type="SMART" id="SM01217">
    <property type="entry name" value="Fn3_like"/>
    <property type="match status" value="1"/>
</dbReference>
<evidence type="ECO:0000256" key="7">
    <source>
        <dbReference type="SAM" id="SignalP"/>
    </source>
</evidence>
<comment type="similarity">
    <text evidence="2">Belongs to the glycosyl hydrolase 3 family.</text>
</comment>
<comment type="catalytic activity">
    <reaction evidence="1">
        <text>Hydrolysis of terminal, non-reducing beta-D-glucosyl residues with release of beta-D-glucose.</text>
        <dbReference type="EC" id="3.2.1.21"/>
    </reaction>
</comment>
<dbReference type="EC" id="3.2.1.21" evidence="3"/>
<dbReference type="InterPro" id="IPR002772">
    <property type="entry name" value="Glyco_hydro_3_C"/>
</dbReference>
<dbReference type="InterPro" id="IPR036962">
    <property type="entry name" value="Glyco_hydro_3_N_sf"/>
</dbReference>
<keyword evidence="10" id="KW-1185">Reference proteome</keyword>
<dbReference type="SUPFAM" id="SSF52279">
    <property type="entry name" value="Beta-D-glucan exohydrolase, C-terminal domain"/>
    <property type="match status" value="1"/>
</dbReference>
<feature type="domain" description="Fibronectin type III-like" evidence="8">
    <location>
        <begin position="691"/>
        <end position="761"/>
    </location>
</feature>
<evidence type="ECO:0000313" key="9">
    <source>
        <dbReference type="EMBL" id="PAP76426.1"/>
    </source>
</evidence>
<evidence type="ECO:0000256" key="4">
    <source>
        <dbReference type="ARBA" id="ARBA00022729"/>
    </source>
</evidence>
<accession>A0A271IYU7</accession>
<name>A0A271IYU7_9BACT</name>
<dbReference type="InterPro" id="IPR017853">
    <property type="entry name" value="GH"/>
</dbReference>
<dbReference type="InterPro" id="IPR001764">
    <property type="entry name" value="Glyco_hydro_3_N"/>
</dbReference>
<dbReference type="OrthoDB" id="9805821at2"/>
<sequence>MRPVNRPLPLFALLLAVAASAQPGASPQRAAFYAGYDLDAEAALVEDLLSRMTLDEKLGQLTQYTGQWAVTGPAVPETGEDEIRAGRVGSFLNVYGADYTRRAQEVAVEESRLGIPLLIGYDVVHGFRTVFPVPLAETASWNLDAAEMAARIAAREAAASGINWTFAPMVDIARDGRWGRIVEGAGEDPFLGSRFAEARVRGFQGHTLPGLASDSTVVATAKHFAGYGFAEGGRDYNTTDFSERTLREVVLPPFYAAVEAGAQTLMSAFNEIGGVPATASEHLYGDILRDEWGFDGFVIADYTAVRELMWHGIAADSAEAGRRALSAGVDMSMVDGIYARNLPALVESGDLPMAVVDEAVRRVLRVKRRAGLFEDPYRYSDAEREARTLLADAHRAAARDVARQSVVLLKNDGDVLPLRRDLPTLAVIGALAADSTSAMGSWAGAGRWTETTPILPALRAALPNTDVRYAPGYPVVRGTFLEMVDLALSMDTSGHAEAVRLAAEADAVVLVLGEHRELTGEAASRASTELPGAQLELARRVIEAAGDTPVAVVLTNGRPLALADLDAIAPSILEVWHLGTEMGPAVADVLLGYHNPGGKLPVTFPAATGQEPIYYNRKRTGRPHDVPYASDKYVSRYLDVPVEPLYPFGHGLSYTTFAYAEPTLSATEIGIDGSVEVSVDVTNTGDRAGVEVVQLYVHDEERSTTPPVQELKGFERVELAPGETRTVTFTLAPDDLLFWGMDVPAWTVEPGWFTVMVGGSSLDAMSRTARFELTD</sequence>
<evidence type="ECO:0000256" key="2">
    <source>
        <dbReference type="ARBA" id="ARBA00005336"/>
    </source>
</evidence>
<dbReference type="InterPro" id="IPR051915">
    <property type="entry name" value="Cellulose_Degrad_GH3"/>
</dbReference>
<evidence type="ECO:0000256" key="3">
    <source>
        <dbReference type="ARBA" id="ARBA00012744"/>
    </source>
</evidence>
<feature type="signal peptide" evidence="7">
    <location>
        <begin position="1"/>
        <end position="21"/>
    </location>
</feature>
<evidence type="ECO:0000313" key="10">
    <source>
        <dbReference type="Proteomes" id="UP000216339"/>
    </source>
</evidence>
<dbReference type="InterPro" id="IPR013783">
    <property type="entry name" value="Ig-like_fold"/>
</dbReference>
<dbReference type="SUPFAM" id="SSF51445">
    <property type="entry name" value="(Trans)glycosidases"/>
    <property type="match status" value="1"/>
</dbReference>
<dbReference type="FunFam" id="3.20.20.300:FF:000005">
    <property type="entry name" value="Periplasmic beta-glucosidase"/>
    <property type="match status" value="1"/>
</dbReference>
<dbReference type="GO" id="GO:0009251">
    <property type="term" value="P:glucan catabolic process"/>
    <property type="evidence" value="ECO:0007669"/>
    <property type="project" value="TreeGrafter"/>
</dbReference>
<dbReference type="PANTHER" id="PTHR30620:SF16">
    <property type="entry name" value="LYSOSOMAL BETA GLUCOSIDASE"/>
    <property type="match status" value="1"/>
</dbReference>
<evidence type="ECO:0000256" key="6">
    <source>
        <dbReference type="ARBA" id="ARBA00023295"/>
    </source>
</evidence>
<comment type="caution">
    <text evidence="9">The sequence shown here is derived from an EMBL/GenBank/DDBJ whole genome shotgun (WGS) entry which is preliminary data.</text>
</comment>
<evidence type="ECO:0000256" key="1">
    <source>
        <dbReference type="ARBA" id="ARBA00000448"/>
    </source>
</evidence>
<dbReference type="NCBIfam" id="NF011678">
    <property type="entry name" value="PRK15098.1"/>
    <property type="match status" value="1"/>
</dbReference>
<keyword evidence="5 9" id="KW-0378">Hydrolase</keyword>
<keyword evidence="4 7" id="KW-0732">Signal</keyword>
<dbReference type="Gene3D" id="3.20.20.300">
    <property type="entry name" value="Glycoside hydrolase, family 3, N-terminal domain"/>
    <property type="match status" value="1"/>
</dbReference>
<dbReference type="Gene3D" id="2.60.40.10">
    <property type="entry name" value="Immunoglobulins"/>
    <property type="match status" value="1"/>
</dbReference>
<dbReference type="PANTHER" id="PTHR30620">
    <property type="entry name" value="PERIPLASMIC BETA-GLUCOSIDASE-RELATED"/>
    <property type="match status" value="1"/>
</dbReference>
<dbReference type="GO" id="GO:0008422">
    <property type="term" value="F:beta-glucosidase activity"/>
    <property type="evidence" value="ECO:0007669"/>
    <property type="project" value="UniProtKB-EC"/>
</dbReference>